<feature type="transmembrane region" description="Helical" evidence="8">
    <location>
        <begin position="177"/>
        <end position="196"/>
    </location>
</feature>
<feature type="transmembrane region" description="Helical" evidence="8">
    <location>
        <begin position="131"/>
        <end position="147"/>
    </location>
</feature>
<gene>
    <name evidence="10" type="ORF">G5B37_13725</name>
</gene>
<reference evidence="10 11" key="1">
    <citation type="submission" date="2020-02" db="EMBL/GenBank/DDBJ databases">
        <title>Complete genome sequence of Flavobacteriaceae bacterium.</title>
        <authorList>
            <person name="Kim S.-J."/>
            <person name="Kim Y.-S."/>
            <person name="Kim K.-H."/>
        </authorList>
    </citation>
    <scope>NUCLEOTIDE SEQUENCE [LARGE SCALE GENOMIC DNA]</scope>
    <source>
        <strain evidence="10 11">RR4-40</strain>
    </source>
</reference>
<evidence type="ECO:0000256" key="3">
    <source>
        <dbReference type="ARBA" id="ARBA00022676"/>
    </source>
</evidence>
<feature type="transmembrane region" description="Helical" evidence="8">
    <location>
        <begin position="379"/>
        <end position="398"/>
    </location>
</feature>
<accession>A0A6G6GR51</accession>
<evidence type="ECO:0000256" key="1">
    <source>
        <dbReference type="ARBA" id="ARBA00004651"/>
    </source>
</evidence>
<keyword evidence="4 10" id="KW-0808">Transferase</keyword>
<evidence type="ECO:0000256" key="6">
    <source>
        <dbReference type="ARBA" id="ARBA00022989"/>
    </source>
</evidence>
<feature type="transmembrane region" description="Helical" evidence="8">
    <location>
        <begin position="226"/>
        <end position="248"/>
    </location>
</feature>
<keyword evidence="11" id="KW-1185">Reference proteome</keyword>
<evidence type="ECO:0000256" key="5">
    <source>
        <dbReference type="ARBA" id="ARBA00022692"/>
    </source>
</evidence>
<evidence type="ECO:0000256" key="7">
    <source>
        <dbReference type="ARBA" id="ARBA00023136"/>
    </source>
</evidence>
<dbReference type="GO" id="GO:0010041">
    <property type="term" value="P:response to iron(III) ion"/>
    <property type="evidence" value="ECO:0007669"/>
    <property type="project" value="TreeGrafter"/>
</dbReference>
<dbReference type="PANTHER" id="PTHR33908">
    <property type="entry name" value="MANNOSYLTRANSFERASE YKCB-RELATED"/>
    <property type="match status" value="1"/>
</dbReference>
<dbReference type="GO" id="GO:0016763">
    <property type="term" value="F:pentosyltransferase activity"/>
    <property type="evidence" value="ECO:0007669"/>
    <property type="project" value="TreeGrafter"/>
</dbReference>
<feature type="transmembrane region" description="Helical" evidence="8">
    <location>
        <begin position="260"/>
        <end position="279"/>
    </location>
</feature>
<evidence type="ECO:0000313" key="10">
    <source>
        <dbReference type="EMBL" id="QIE60940.1"/>
    </source>
</evidence>
<dbReference type="KEGG" id="mgel:G5B37_13725"/>
<dbReference type="PANTHER" id="PTHR33908:SF3">
    <property type="entry name" value="UNDECAPRENYL PHOSPHATE-ALPHA-4-AMINO-4-DEOXY-L-ARABINOSE ARABINOSYL TRANSFERASE"/>
    <property type="match status" value="1"/>
</dbReference>
<dbReference type="GO" id="GO:0005886">
    <property type="term" value="C:plasma membrane"/>
    <property type="evidence" value="ECO:0007669"/>
    <property type="project" value="UniProtKB-SubCell"/>
</dbReference>
<dbReference type="InterPro" id="IPR038731">
    <property type="entry name" value="RgtA/B/C-like"/>
</dbReference>
<keyword evidence="2" id="KW-1003">Cell membrane</keyword>
<keyword evidence="5 8" id="KW-0812">Transmembrane</keyword>
<keyword evidence="3" id="KW-0328">Glycosyltransferase</keyword>
<keyword evidence="6 8" id="KW-1133">Transmembrane helix</keyword>
<feature type="transmembrane region" description="Helical" evidence="8">
    <location>
        <begin position="107"/>
        <end position="124"/>
    </location>
</feature>
<comment type="subcellular location">
    <subcellularLocation>
        <location evidence="1">Cell membrane</location>
        <topology evidence="1">Multi-pass membrane protein</topology>
    </subcellularLocation>
</comment>
<feature type="transmembrane region" description="Helical" evidence="8">
    <location>
        <begin position="81"/>
        <end position="101"/>
    </location>
</feature>
<dbReference type="Pfam" id="PF13231">
    <property type="entry name" value="PMT_2"/>
    <property type="match status" value="1"/>
</dbReference>
<evidence type="ECO:0000313" key="11">
    <source>
        <dbReference type="Proteomes" id="UP000505306"/>
    </source>
</evidence>
<feature type="transmembrane region" description="Helical" evidence="8">
    <location>
        <begin position="285"/>
        <end position="306"/>
    </location>
</feature>
<protein>
    <submittedName>
        <fullName evidence="10">Phospholipid carrier-dependent glycosyltransferase</fullName>
    </submittedName>
</protein>
<feature type="transmembrane region" description="Helical" evidence="8">
    <location>
        <begin position="318"/>
        <end position="342"/>
    </location>
</feature>
<evidence type="ECO:0000256" key="4">
    <source>
        <dbReference type="ARBA" id="ARBA00022679"/>
    </source>
</evidence>
<dbReference type="EMBL" id="CP049057">
    <property type="protein sequence ID" value="QIE60940.1"/>
    <property type="molecule type" value="Genomic_DNA"/>
</dbReference>
<name>A0A6G6GR51_9FLAO</name>
<dbReference type="Proteomes" id="UP000505306">
    <property type="component" value="Chromosome"/>
</dbReference>
<sequence>MEARNFATAREMLDDGNWLLTTLNGEPRYQKPPLPTWLTAFSAAIFGLKSLTAMRLPAALVTLLLVLTTYKFTVRISNNRILAFVAALVLSTSFYIIFSGRNGQWDIFTHAFMTVCIYQLFLFFTHETKKYQRILIAALFFGASFMSKGPVSLYALLLPFLIAFGVTYKFKNIKSRIVPLFVFLVVSLVLSGWWYWYTYTFDPEAVAEITRRETSNWTGYNVRPFYYYWSFFTQSGVWTIIAFIGLLYPYLKNRVSDKKGYLFTFLWTMASVVLLSVIPEKKSRYLLPVLIPLALNTAFYIEYLFLKFSELNDKRETIPVYFNFGLIATIGIIFPVGGYFFLKDSLDGYWVWFIILSIALVAVGVFIFRNLLRKKIKPVFYGTIAFIVVIMCFGMPMAKALTVNPEFRSLSELNTWQANNNNLPVYEYSYFTPEMIWEYGKPIPVILNFGAENLPKETSFGVLVSQDDVAKFKETFSAYTIENVMRYDMNPKAPGERSHRPRLWRDLYVVTRK</sequence>
<keyword evidence="7 8" id="KW-0472">Membrane</keyword>
<dbReference type="AlphaFoldDB" id="A0A6G6GR51"/>
<feature type="domain" description="Glycosyltransferase RgtA/B/C/D-like" evidence="9">
    <location>
        <begin position="31"/>
        <end position="196"/>
    </location>
</feature>
<evidence type="ECO:0000256" key="8">
    <source>
        <dbReference type="SAM" id="Phobius"/>
    </source>
</evidence>
<evidence type="ECO:0000259" key="9">
    <source>
        <dbReference type="Pfam" id="PF13231"/>
    </source>
</evidence>
<feature type="transmembrane region" description="Helical" evidence="8">
    <location>
        <begin position="348"/>
        <end position="367"/>
    </location>
</feature>
<organism evidence="10 11">
    <name type="scientific">Rasiella rasia</name>
    <dbReference type="NCBI Taxonomy" id="2744027"/>
    <lineage>
        <taxon>Bacteria</taxon>
        <taxon>Pseudomonadati</taxon>
        <taxon>Bacteroidota</taxon>
        <taxon>Flavobacteriia</taxon>
        <taxon>Flavobacteriales</taxon>
        <taxon>Flavobacteriaceae</taxon>
        <taxon>Rasiella</taxon>
    </lineage>
</organism>
<evidence type="ECO:0000256" key="2">
    <source>
        <dbReference type="ARBA" id="ARBA00022475"/>
    </source>
</evidence>
<dbReference type="InterPro" id="IPR050297">
    <property type="entry name" value="LipidA_mod_glycosyltrf_83"/>
</dbReference>
<dbReference type="GO" id="GO:0009103">
    <property type="term" value="P:lipopolysaccharide biosynthetic process"/>
    <property type="evidence" value="ECO:0007669"/>
    <property type="project" value="UniProtKB-ARBA"/>
</dbReference>
<proteinExistence type="predicted"/>